<evidence type="ECO:0000313" key="15">
    <source>
        <dbReference type="Proteomes" id="UP000244810"/>
    </source>
</evidence>
<evidence type="ECO:0000256" key="1">
    <source>
        <dbReference type="ARBA" id="ARBA00004496"/>
    </source>
</evidence>
<keyword evidence="4 12" id="KW-0132">Cell division</keyword>
<evidence type="ECO:0000313" key="14">
    <source>
        <dbReference type="EMBL" id="PVE45273.1"/>
    </source>
</evidence>
<evidence type="ECO:0000256" key="6">
    <source>
        <dbReference type="ARBA" id="ARBA00022960"/>
    </source>
</evidence>
<feature type="binding site" evidence="12">
    <location>
        <position position="101"/>
    </location>
    <ligand>
        <name>UDP-N-acetyl-alpha-D-glucosamine</name>
        <dbReference type="ChEBI" id="CHEBI:57705"/>
    </ligand>
</feature>
<evidence type="ECO:0000256" key="10">
    <source>
        <dbReference type="ARBA" id="ARBA00038367"/>
    </source>
</evidence>
<protein>
    <recommendedName>
        <fullName evidence="12">UDP-N-acetylglucosamine 1-carboxyvinyltransferase</fullName>
        <ecNumber evidence="12">2.5.1.7</ecNumber>
    </recommendedName>
    <alternativeName>
        <fullName evidence="12">Enoylpyruvate transferase</fullName>
    </alternativeName>
    <alternativeName>
        <fullName evidence="12">UDP-N-acetylglucosamine enolpyruvyl transferase</fullName>
        <shortName evidence="12">EPT</shortName>
    </alternativeName>
</protein>
<comment type="caution">
    <text evidence="14">The sequence shown here is derived from an EMBL/GenBank/DDBJ whole genome shotgun (WGS) entry which is preliminary data.</text>
</comment>
<dbReference type="GO" id="GO:0005737">
    <property type="term" value="C:cytoplasm"/>
    <property type="evidence" value="ECO:0007669"/>
    <property type="project" value="UniProtKB-SubCell"/>
</dbReference>
<proteinExistence type="inferred from homology"/>
<dbReference type="GO" id="GO:0008760">
    <property type="term" value="F:UDP-N-acetylglucosamine 1-carboxyvinyltransferase activity"/>
    <property type="evidence" value="ECO:0007669"/>
    <property type="project" value="UniProtKB-UniRule"/>
</dbReference>
<dbReference type="Proteomes" id="UP000244810">
    <property type="component" value="Unassembled WGS sequence"/>
</dbReference>
<dbReference type="NCBIfam" id="NF006873">
    <property type="entry name" value="PRK09369.1"/>
    <property type="match status" value="1"/>
</dbReference>
<accession>A0A2T7UKS2</accession>
<dbReference type="Gene3D" id="3.65.10.10">
    <property type="entry name" value="Enolpyruvate transferase domain"/>
    <property type="match status" value="2"/>
</dbReference>
<reference evidence="14 15" key="1">
    <citation type="journal article" date="2011" name="Syst. Appl. Microbiol.">
        <title>Defluviimonas denitrificans gen. nov., sp. nov., and Pararhodobacter aggregans gen. nov., sp. nov., non-phototrophic Rhodobacteraceae from the biofilter of a marine aquaculture.</title>
        <authorList>
            <person name="Foesel B.U."/>
            <person name="Drake H.L."/>
            <person name="Schramm A."/>
        </authorList>
    </citation>
    <scope>NUCLEOTIDE SEQUENCE [LARGE SCALE GENOMIC DNA]</scope>
    <source>
        <strain evidence="14 15">D1-19</strain>
    </source>
</reference>
<dbReference type="GO" id="GO:0008360">
    <property type="term" value="P:regulation of cell shape"/>
    <property type="evidence" value="ECO:0007669"/>
    <property type="project" value="UniProtKB-KW"/>
</dbReference>
<feature type="binding site" evidence="12">
    <location>
        <position position="320"/>
    </location>
    <ligand>
        <name>UDP-N-acetyl-alpha-D-glucosamine</name>
        <dbReference type="ChEBI" id="CHEBI:57705"/>
    </ligand>
</feature>
<gene>
    <name evidence="12 14" type="primary">murA</name>
    <name evidence="14" type="ORF">DDE23_22130</name>
</gene>
<dbReference type="UniPathway" id="UPA00219"/>
<feature type="binding site" evidence="12">
    <location>
        <position position="342"/>
    </location>
    <ligand>
        <name>UDP-N-acetyl-alpha-D-glucosamine</name>
        <dbReference type="ChEBI" id="CHEBI:57705"/>
    </ligand>
</feature>
<evidence type="ECO:0000256" key="9">
    <source>
        <dbReference type="ARBA" id="ARBA00023316"/>
    </source>
</evidence>
<evidence type="ECO:0000256" key="8">
    <source>
        <dbReference type="ARBA" id="ARBA00023306"/>
    </source>
</evidence>
<keyword evidence="7 12" id="KW-0573">Peptidoglycan synthesis</keyword>
<evidence type="ECO:0000256" key="7">
    <source>
        <dbReference type="ARBA" id="ARBA00022984"/>
    </source>
</evidence>
<dbReference type="InterPro" id="IPR050068">
    <property type="entry name" value="MurA_subfamily"/>
</dbReference>
<evidence type="ECO:0000256" key="5">
    <source>
        <dbReference type="ARBA" id="ARBA00022679"/>
    </source>
</evidence>
<evidence type="ECO:0000256" key="3">
    <source>
        <dbReference type="ARBA" id="ARBA00022490"/>
    </source>
</evidence>
<dbReference type="InterPro" id="IPR036968">
    <property type="entry name" value="Enolpyruvate_Tfrase_sf"/>
</dbReference>
<dbReference type="NCBIfam" id="TIGR01072">
    <property type="entry name" value="murA"/>
    <property type="match status" value="1"/>
</dbReference>
<dbReference type="GO" id="GO:0009252">
    <property type="term" value="P:peptidoglycan biosynthetic process"/>
    <property type="evidence" value="ECO:0007669"/>
    <property type="project" value="UniProtKB-UniRule"/>
</dbReference>
<keyword evidence="9 12" id="KW-0961">Cell wall biogenesis/degradation</keyword>
<feature type="domain" description="Enolpyruvate transferase" evidence="13">
    <location>
        <begin position="14"/>
        <end position="422"/>
    </location>
</feature>
<dbReference type="InterPro" id="IPR013792">
    <property type="entry name" value="RNA3'P_cycl/enolpyr_Trfase_a/b"/>
</dbReference>
<keyword evidence="3 12" id="KW-0963">Cytoplasm</keyword>
<dbReference type="CDD" id="cd01555">
    <property type="entry name" value="UdpNAET"/>
    <property type="match status" value="1"/>
</dbReference>
<dbReference type="InterPro" id="IPR005750">
    <property type="entry name" value="UDP_GlcNAc_COvinyl_MurA"/>
</dbReference>
<dbReference type="AlphaFoldDB" id="A0A2T7UKS2"/>
<evidence type="ECO:0000256" key="4">
    <source>
        <dbReference type="ARBA" id="ARBA00022618"/>
    </source>
</evidence>
<comment type="pathway">
    <text evidence="2 12">Cell wall biogenesis; peptidoglycan biosynthesis.</text>
</comment>
<keyword evidence="15" id="KW-1185">Reference proteome</keyword>
<comment type="catalytic activity">
    <reaction evidence="11 12">
        <text>phosphoenolpyruvate + UDP-N-acetyl-alpha-D-glucosamine = UDP-N-acetyl-3-O-(1-carboxyvinyl)-alpha-D-glucosamine + phosphate</text>
        <dbReference type="Rhea" id="RHEA:18681"/>
        <dbReference type="ChEBI" id="CHEBI:43474"/>
        <dbReference type="ChEBI" id="CHEBI:57705"/>
        <dbReference type="ChEBI" id="CHEBI:58702"/>
        <dbReference type="ChEBI" id="CHEBI:68483"/>
        <dbReference type="EC" id="2.5.1.7"/>
    </reaction>
</comment>
<feature type="binding site" evidence="12">
    <location>
        <begin position="30"/>
        <end position="31"/>
    </location>
    <ligand>
        <name>phosphoenolpyruvate</name>
        <dbReference type="ChEBI" id="CHEBI:58702"/>
    </ligand>
</feature>
<evidence type="ECO:0000256" key="12">
    <source>
        <dbReference type="HAMAP-Rule" id="MF_00111"/>
    </source>
</evidence>
<evidence type="ECO:0000256" key="2">
    <source>
        <dbReference type="ARBA" id="ARBA00004752"/>
    </source>
</evidence>
<keyword evidence="8 12" id="KW-0131">Cell cycle</keyword>
<keyword evidence="5 12" id="KW-0808">Transferase</keyword>
<dbReference type="PANTHER" id="PTHR43783">
    <property type="entry name" value="UDP-N-ACETYLGLUCOSAMINE 1-CARBOXYVINYLTRANSFERASE"/>
    <property type="match status" value="1"/>
</dbReference>
<dbReference type="SUPFAM" id="SSF55205">
    <property type="entry name" value="EPT/RTPC-like"/>
    <property type="match status" value="1"/>
</dbReference>
<evidence type="ECO:0000259" key="13">
    <source>
        <dbReference type="Pfam" id="PF00275"/>
    </source>
</evidence>
<sequence length="436" mass="47244">MAQAQPHERIQYIVEGGHRLSGEIEPSGNKNAALPIVAAALLTDERVELTNVPRIRDIEVLVELIQSVGAEARWLGRNHLEIRAATLRPADLDPELCARVRASILLAGPMLARCGEVTLPPPGGDVIGRRRVDTHFLALQELGAEIKTNGHYAFRAGKLVGKDVFLDEPSVTATENALCAAVYAEGTTILRNCASEPHVQDLARFLIAMGAEIEGIGTNTMTIHGGRKLRGCSHRIGPDHIEVGSLIGLAAVTKSEITIKNAGTEHLRSTLMGFERLGIRCQIKGDDLHIPADQEMKVQADFGGHIPTISDQPWPAFPADTMSIAIVTASQCEGVVMLFEKMFESRMFFVDKLIAMGARIVLCDPHRAIVAGPSQMRGSRLESPDIRAGMAMLIAAMCAEGTSTINNAQQIERGYERIDERLNAMGAKITRVPPRA</sequence>
<dbReference type="GO" id="GO:0019277">
    <property type="term" value="P:UDP-N-acetylgalactosamine biosynthetic process"/>
    <property type="evidence" value="ECO:0007669"/>
    <property type="project" value="InterPro"/>
</dbReference>
<name>A0A2T7UKS2_9RHOB</name>
<comment type="similarity">
    <text evidence="10 12">Belongs to the EPSP synthase family. MurA subfamily.</text>
</comment>
<dbReference type="OrthoDB" id="9803760at2"/>
<comment type="subcellular location">
    <subcellularLocation>
        <location evidence="1 12">Cytoplasm</location>
    </subcellularLocation>
</comment>
<keyword evidence="6 12" id="KW-0133">Cell shape</keyword>
<dbReference type="PANTHER" id="PTHR43783:SF1">
    <property type="entry name" value="UDP-N-ACETYLGLUCOSAMINE 1-CARBOXYVINYLTRANSFERASE"/>
    <property type="match status" value="1"/>
</dbReference>
<dbReference type="GO" id="GO:0071555">
    <property type="term" value="P:cell wall organization"/>
    <property type="evidence" value="ECO:0007669"/>
    <property type="project" value="UniProtKB-KW"/>
</dbReference>
<dbReference type="Pfam" id="PF00275">
    <property type="entry name" value="EPSP_synthase"/>
    <property type="match status" value="1"/>
</dbReference>
<evidence type="ECO:0000256" key="11">
    <source>
        <dbReference type="ARBA" id="ARBA00047527"/>
    </source>
</evidence>
<organism evidence="14 15">
    <name type="scientific">Pararhodobacter aggregans</name>
    <dbReference type="NCBI Taxonomy" id="404875"/>
    <lineage>
        <taxon>Bacteria</taxon>
        <taxon>Pseudomonadati</taxon>
        <taxon>Pseudomonadota</taxon>
        <taxon>Alphaproteobacteria</taxon>
        <taxon>Rhodobacterales</taxon>
        <taxon>Paracoccaceae</taxon>
        <taxon>Pararhodobacter</taxon>
    </lineage>
</organism>
<comment type="function">
    <text evidence="12">Cell wall formation. Adds enolpyruvyl to UDP-N-acetylglucosamine.</text>
</comment>
<dbReference type="HAMAP" id="MF_00111">
    <property type="entry name" value="MurA"/>
    <property type="match status" value="1"/>
</dbReference>
<dbReference type="EMBL" id="QDDR01000016">
    <property type="protein sequence ID" value="PVE45273.1"/>
    <property type="molecule type" value="Genomic_DNA"/>
</dbReference>
<comment type="caution">
    <text evidence="12">Lacks conserved residue(s) required for the propagation of feature annotation.</text>
</comment>
<dbReference type="RefSeq" id="WP_107751770.1">
    <property type="nucleotide sequence ID" value="NZ_QBKF01000005.1"/>
</dbReference>
<dbReference type="EC" id="2.5.1.7" evidence="12"/>
<feature type="active site" description="Proton donor" evidence="12">
    <location>
        <position position="125"/>
    </location>
</feature>
<dbReference type="GO" id="GO:0051301">
    <property type="term" value="P:cell division"/>
    <property type="evidence" value="ECO:0007669"/>
    <property type="project" value="UniProtKB-KW"/>
</dbReference>
<dbReference type="InterPro" id="IPR001986">
    <property type="entry name" value="Enolpyruvate_Tfrase_dom"/>
</dbReference>